<accession>A0A6L5C1C7</accession>
<evidence type="ECO:0000313" key="1">
    <source>
        <dbReference type="EMBL" id="KAF2393347.1"/>
    </source>
</evidence>
<dbReference type="Proteomes" id="UP000475265">
    <property type="component" value="Unassembled WGS sequence"/>
</dbReference>
<protein>
    <submittedName>
        <fullName evidence="1">Uncharacterized protein</fullName>
    </submittedName>
</protein>
<comment type="caution">
    <text evidence="1">The sequence shown here is derived from an EMBL/GenBank/DDBJ whole genome shotgun (WGS) entry which is preliminary data.</text>
</comment>
<proteinExistence type="predicted"/>
<gene>
    <name evidence="1" type="ORF">FX983_01312</name>
</gene>
<organism evidence="1 2">
    <name type="scientific">Pseudomonas frederiksbergensis</name>
    <dbReference type="NCBI Taxonomy" id="104087"/>
    <lineage>
        <taxon>Bacteria</taxon>
        <taxon>Pseudomonadati</taxon>
        <taxon>Pseudomonadota</taxon>
        <taxon>Gammaproteobacteria</taxon>
        <taxon>Pseudomonadales</taxon>
        <taxon>Pseudomonadaceae</taxon>
        <taxon>Pseudomonas</taxon>
    </lineage>
</organism>
<evidence type="ECO:0000313" key="2">
    <source>
        <dbReference type="Proteomes" id="UP000475265"/>
    </source>
</evidence>
<sequence>MKYLFIIVLTALAAVLYIGFYEKMEDAYPEKVFFIKKSPTLQIKFENIFAYESDDKSLAELSETERQSVIQYCKYRLGKVSTLQNQRELEECKKR</sequence>
<dbReference type="AlphaFoldDB" id="A0A6L5C1C7"/>
<dbReference type="EMBL" id="JAAAXX010000001">
    <property type="protein sequence ID" value="KAF2393347.1"/>
    <property type="molecule type" value="Genomic_DNA"/>
</dbReference>
<name>A0A6L5C1C7_9PSED</name>
<reference evidence="1 2" key="1">
    <citation type="submission" date="2019-12" db="EMBL/GenBank/DDBJ databases">
        <title>Endophytic bacteria associated with Panax ginseng seedlings.</title>
        <authorList>
            <person name="Park J.M."/>
            <person name="Shin R."/>
            <person name="Jo S.H."/>
        </authorList>
    </citation>
    <scope>NUCLEOTIDE SEQUENCE [LARGE SCALE GENOMIC DNA]</scope>
    <source>
        <strain evidence="1 2">PgKB32</strain>
    </source>
</reference>